<name>A0AAQ3Q666_9LILI</name>
<dbReference type="PANTHER" id="PTHR35728">
    <property type="entry name" value="MICROTUBULE-BINDING PROTEIN TANGLED-RELATED"/>
    <property type="match status" value="1"/>
</dbReference>
<evidence type="ECO:0000313" key="3">
    <source>
        <dbReference type="Proteomes" id="UP001327560"/>
    </source>
</evidence>
<keyword evidence="3" id="KW-1185">Reference proteome</keyword>
<dbReference type="GO" id="GO:0005875">
    <property type="term" value="C:microtubule associated complex"/>
    <property type="evidence" value="ECO:0007669"/>
    <property type="project" value="TreeGrafter"/>
</dbReference>
<dbReference type="Proteomes" id="UP001327560">
    <property type="component" value="Chromosome 2"/>
</dbReference>
<dbReference type="GO" id="GO:0009574">
    <property type="term" value="C:preprophase band"/>
    <property type="evidence" value="ECO:0007669"/>
    <property type="project" value="TreeGrafter"/>
</dbReference>
<dbReference type="PANTHER" id="PTHR35728:SF1">
    <property type="entry name" value="MICROTUBULE-BINDING PROTEIN TANGLED-RELATED"/>
    <property type="match status" value="1"/>
</dbReference>
<dbReference type="InterPro" id="IPR044709">
    <property type="entry name" value="TAN1"/>
</dbReference>
<proteinExistence type="predicted"/>
<feature type="compositionally biased region" description="Acidic residues" evidence="1">
    <location>
        <begin position="326"/>
        <end position="337"/>
    </location>
</feature>
<dbReference type="GO" id="GO:2000694">
    <property type="term" value="P:regulation of phragmoplast microtubule organization"/>
    <property type="evidence" value="ECO:0007669"/>
    <property type="project" value="InterPro"/>
</dbReference>
<dbReference type="AlphaFoldDB" id="A0AAQ3Q666"/>
<organism evidence="2 3">
    <name type="scientific">Canna indica</name>
    <name type="common">Indian-shot</name>
    <dbReference type="NCBI Taxonomy" id="4628"/>
    <lineage>
        <taxon>Eukaryota</taxon>
        <taxon>Viridiplantae</taxon>
        <taxon>Streptophyta</taxon>
        <taxon>Embryophyta</taxon>
        <taxon>Tracheophyta</taxon>
        <taxon>Spermatophyta</taxon>
        <taxon>Magnoliopsida</taxon>
        <taxon>Liliopsida</taxon>
        <taxon>Zingiberales</taxon>
        <taxon>Cannaceae</taxon>
        <taxon>Canna</taxon>
    </lineage>
</organism>
<sequence>MVAKTPTKQRRMAAALNPALVREALNKVDRCMARLQELQYTVVGGSKVVAGATLSPRSTRSYLKTSLRCKQESLRMRNNGTARKSPVGKFQGSINGDWKRMSLPAMLLGETMVEILQASQTAKEAIAGAATAKIARADPKTPVTIRRANKLTPHENSEMQARRTKEKQRRLRIVRRFQGPVSHQIQVEFAGVREERGDGEGRAHRRRPTLNGGPKGVAEKPAMGEEDGTVPERPLPGLIFADVVPQAAAEVLQDEVSDHRADKAADDAAQVRRQVASDVAQVAVRVDESGGGAGSEIFAGEGGGPQCPTAVLFAVQVRKPGRVAAEDADISSEDEATDGFRDAREDTFHEKDLSSSIVH</sequence>
<gene>
    <name evidence="2" type="ORF">Cni_G07825</name>
</gene>
<feature type="region of interest" description="Disordered" evidence="1">
    <location>
        <begin position="194"/>
        <end position="227"/>
    </location>
</feature>
<dbReference type="GO" id="GO:0000911">
    <property type="term" value="P:cytokinesis by cell plate formation"/>
    <property type="evidence" value="ECO:0007669"/>
    <property type="project" value="TreeGrafter"/>
</dbReference>
<reference evidence="2 3" key="1">
    <citation type="submission" date="2023-10" db="EMBL/GenBank/DDBJ databases">
        <title>Chromosome-scale genome assembly provides insights into flower coloration mechanisms of Canna indica.</title>
        <authorList>
            <person name="Li C."/>
        </authorList>
    </citation>
    <scope>NUCLEOTIDE SEQUENCE [LARGE SCALE GENOMIC DNA]</scope>
    <source>
        <tissue evidence="2">Flower</tissue>
    </source>
</reference>
<protein>
    <submittedName>
        <fullName evidence="2">Uncharacterized protein</fullName>
    </submittedName>
</protein>
<feature type="compositionally biased region" description="Basic and acidic residues" evidence="1">
    <location>
        <begin position="338"/>
        <end position="353"/>
    </location>
</feature>
<evidence type="ECO:0000313" key="2">
    <source>
        <dbReference type="EMBL" id="WOK99113.1"/>
    </source>
</evidence>
<dbReference type="GO" id="GO:0008017">
    <property type="term" value="F:microtubule binding"/>
    <property type="evidence" value="ECO:0007669"/>
    <property type="project" value="InterPro"/>
</dbReference>
<evidence type="ECO:0000256" key="1">
    <source>
        <dbReference type="SAM" id="MobiDB-lite"/>
    </source>
</evidence>
<accession>A0AAQ3Q666</accession>
<dbReference type="EMBL" id="CP136891">
    <property type="protein sequence ID" value="WOK99113.1"/>
    <property type="molecule type" value="Genomic_DNA"/>
</dbReference>
<feature type="region of interest" description="Disordered" evidence="1">
    <location>
        <begin position="323"/>
        <end position="359"/>
    </location>
</feature>